<dbReference type="GO" id="GO:0016705">
    <property type="term" value="F:oxidoreductase activity, acting on paired donors, with incorporation or reduction of molecular oxygen"/>
    <property type="evidence" value="ECO:0007669"/>
    <property type="project" value="InterPro"/>
</dbReference>
<evidence type="ECO:0000256" key="2">
    <source>
        <dbReference type="ARBA" id="ARBA00022617"/>
    </source>
</evidence>
<dbReference type="GO" id="GO:0005506">
    <property type="term" value="F:iron ion binding"/>
    <property type="evidence" value="ECO:0007669"/>
    <property type="project" value="InterPro"/>
</dbReference>
<evidence type="ECO:0008006" key="9">
    <source>
        <dbReference type="Google" id="ProtNLM"/>
    </source>
</evidence>
<dbReference type="SUPFAM" id="SSF48264">
    <property type="entry name" value="Cytochrome P450"/>
    <property type="match status" value="1"/>
</dbReference>
<dbReference type="GO" id="GO:0008395">
    <property type="term" value="F:steroid hydroxylase activity"/>
    <property type="evidence" value="ECO:0007669"/>
    <property type="project" value="TreeGrafter"/>
</dbReference>
<organism evidence="7 8">
    <name type="scientific">Haemaphysalis longicornis</name>
    <name type="common">Bush tick</name>
    <dbReference type="NCBI Taxonomy" id="44386"/>
    <lineage>
        <taxon>Eukaryota</taxon>
        <taxon>Metazoa</taxon>
        <taxon>Ecdysozoa</taxon>
        <taxon>Arthropoda</taxon>
        <taxon>Chelicerata</taxon>
        <taxon>Arachnida</taxon>
        <taxon>Acari</taxon>
        <taxon>Parasitiformes</taxon>
        <taxon>Ixodida</taxon>
        <taxon>Ixodoidea</taxon>
        <taxon>Ixodidae</taxon>
        <taxon>Haemaphysalinae</taxon>
        <taxon>Haemaphysalis</taxon>
    </lineage>
</organism>
<dbReference type="EMBL" id="JABSTR010000003">
    <property type="protein sequence ID" value="KAH9365718.1"/>
    <property type="molecule type" value="Genomic_DNA"/>
</dbReference>
<dbReference type="GO" id="GO:0020037">
    <property type="term" value="F:heme binding"/>
    <property type="evidence" value="ECO:0007669"/>
    <property type="project" value="InterPro"/>
</dbReference>
<reference evidence="7 8" key="1">
    <citation type="journal article" date="2020" name="Cell">
        <title>Large-Scale Comparative Analyses of Tick Genomes Elucidate Their Genetic Diversity and Vector Capacities.</title>
        <authorList>
            <consortium name="Tick Genome and Microbiome Consortium (TIGMIC)"/>
            <person name="Jia N."/>
            <person name="Wang J."/>
            <person name="Shi W."/>
            <person name="Du L."/>
            <person name="Sun Y."/>
            <person name="Zhan W."/>
            <person name="Jiang J.F."/>
            <person name="Wang Q."/>
            <person name="Zhang B."/>
            <person name="Ji P."/>
            <person name="Bell-Sakyi L."/>
            <person name="Cui X.M."/>
            <person name="Yuan T.T."/>
            <person name="Jiang B.G."/>
            <person name="Yang W.F."/>
            <person name="Lam T.T."/>
            <person name="Chang Q.C."/>
            <person name="Ding S.J."/>
            <person name="Wang X.J."/>
            <person name="Zhu J.G."/>
            <person name="Ruan X.D."/>
            <person name="Zhao L."/>
            <person name="Wei J.T."/>
            <person name="Ye R.Z."/>
            <person name="Que T.C."/>
            <person name="Du C.H."/>
            <person name="Zhou Y.H."/>
            <person name="Cheng J.X."/>
            <person name="Dai P.F."/>
            <person name="Guo W.B."/>
            <person name="Han X.H."/>
            <person name="Huang E.J."/>
            <person name="Li L.F."/>
            <person name="Wei W."/>
            <person name="Gao Y.C."/>
            <person name="Liu J.Z."/>
            <person name="Shao H.Z."/>
            <person name="Wang X."/>
            <person name="Wang C.C."/>
            <person name="Yang T.C."/>
            <person name="Huo Q.B."/>
            <person name="Li W."/>
            <person name="Chen H.Y."/>
            <person name="Chen S.E."/>
            <person name="Zhou L.G."/>
            <person name="Ni X.B."/>
            <person name="Tian J.H."/>
            <person name="Sheng Y."/>
            <person name="Liu T."/>
            <person name="Pan Y.S."/>
            <person name="Xia L.Y."/>
            <person name="Li J."/>
            <person name="Zhao F."/>
            <person name="Cao W.C."/>
        </authorList>
    </citation>
    <scope>NUCLEOTIDE SEQUENCE [LARGE SCALE GENOMIC DNA]</scope>
    <source>
        <strain evidence="7">HaeL-2018</strain>
    </source>
</reference>
<dbReference type="PANTHER" id="PTHR24302:SF15">
    <property type="entry name" value="FATTY-ACID PEROXYGENASE"/>
    <property type="match status" value="1"/>
</dbReference>
<keyword evidence="4" id="KW-0560">Oxidoreductase</keyword>
<name>A0A9J6FH92_HAELO</name>
<keyword evidence="5" id="KW-0408">Iron</keyword>
<dbReference type="AlphaFoldDB" id="A0A9J6FH92"/>
<proteinExistence type="inferred from homology"/>
<comment type="similarity">
    <text evidence="1">Belongs to the cytochrome P450 family.</text>
</comment>
<keyword evidence="6" id="KW-0503">Monooxygenase</keyword>
<dbReference type="Proteomes" id="UP000821853">
    <property type="component" value="Unassembled WGS sequence"/>
</dbReference>
<keyword evidence="8" id="KW-1185">Reference proteome</keyword>
<evidence type="ECO:0000256" key="4">
    <source>
        <dbReference type="ARBA" id="ARBA00023002"/>
    </source>
</evidence>
<comment type="caution">
    <text evidence="7">The sequence shown here is derived from an EMBL/GenBank/DDBJ whole genome shotgun (WGS) entry which is preliminary data.</text>
</comment>
<keyword evidence="3" id="KW-0479">Metal-binding</keyword>
<dbReference type="Gene3D" id="1.10.630.10">
    <property type="entry name" value="Cytochrome P450"/>
    <property type="match status" value="1"/>
</dbReference>
<gene>
    <name evidence="7" type="ORF">HPB48_012903</name>
</gene>
<dbReference type="Pfam" id="PF00067">
    <property type="entry name" value="p450"/>
    <property type="match status" value="1"/>
</dbReference>
<accession>A0A9J6FH92</accession>
<keyword evidence="2" id="KW-0349">Heme</keyword>
<evidence type="ECO:0000313" key="8">
    <source>
        <dbReference type="Proteomes" id="UP000821853"/>
    </source>
</evidence>
<evidence type="ECO:0000256" key="6">
    <source>
        <dbReference type="ARBA" id="ARBA00023033"/>
    </source>
</evidence>
<dbReference type="InterPro" id="IPR036396">
    <property type="entry name" value="Cyt_P450_sf"/>
</dbReference>
<evidence type="ECO:0000313" key="7">
    <source>
        <dbReference type="EMBL" id="KAH9365718.1"/>
    </source>
</evidence>
<dbReference type="OrthoDB" id="8251073at2759"/>
<evidence type="ECO:0000256" key="3">
    <source>
        <dbReference type="ARBA" id="ARBA00022723"/>
    </source>
</evidence>
<protein>
    <recommendedName>
        <fullName evidence="9">Cytochrome P450</fullName>
    </recommendedName>
</protein>
<evidence type="ECO:0000256" key="5">
    <source>
        <dbReference type="ARBA" id="ARBA00023004"/>
    </source>
</evidence>
<dbReference type="InterPro" id="IPR001128">
    <property type="entry name" value="Cyt_P450"/>
</dbReference>
<dbReference type="PANTHER" id="PTHR24302">
    <property type="entry name" value="CYTOCHROME P450 FAMILY 3"/>
    <property type="match status" value="1"/>
</dbReference>
<sequence>MFNVTPDVTINTNKHFPVTFSLYRWRKRTFSHFKDLGIPGPEPSLLFGNLLEIWQKGMARASSEWLKQYGDVVGYYNGMMPGIVLRDPELIKRIFINDFHYFTGRQAFPLMKECIEECFSVIDSKLPTSTSELGDGCVELFELFYKMAIDVGLQMFAGARTQIQREDGAAMAIVHASRQSVGQFGGVALFLLSE</sequence>
<dbReference type="InterPro" id="IPR050705">
    <property type="entry name" value="Cytochrome_P450_3A"/>
</dbReference>
<evidence type="ECO:0000256" key="1">
    <source>
        <dbReference type="ARBA" id="ARBA00010617"/>
    </source>
</evidence>
<dbReference type="VEuPathDB" id="VectorBase:HLOH_045790"/>